<protein>
    <submittedName>
        <fullName evidence="14">TonB-dependent receptor</fullName>
    </submittedName>
</protein>
<evidence type="ECO:0000256" key="2">
    <source>
        <dbReference type="ARBA" id="ARBA00022448"/>
    </source>
</evidence>
<feature type="signal peptide" evidence="12">
    <location>
        <begin position="1"/>
        <end position="26"/>
    </location>
</feature>
<evidence type="ECO:0000256" key="1">
    <source>
        <dbReference type="ARBA" id="ARBA00004571"/>
    </source>
</evidence>
<dbReference type="GO" id="GO:0006826">
    <property type="term" value="P:iron ion transport"/>
    <property type="evidence" value="ECO:0007669"/>
    <property type="project" value="UniProtKB-KW"/>
</dbReference>
<gene>
    <name evidence="14" type="ORF">CD943_04375</name>
</gene>
<keyword evidence="6" id="KW-0408">Iron</keyword>
<dbReference type="PROSITE" id="PS52016">
    <property type="entry name" value="TONB_DEPENDENT_REC_3"/>
    <property type="match status" value="1"/>
</dbReference>
<reference evidence="14 15" key="1">
    <citation type="submission" date="2017-06" db="EMBL/GenBank/DDBJ databases">
        <title>Biodegradation of gentamicin by bacterial consortia AMQD4 in synthetic medium and raw gentamicin sewage.</title>
        <authorList>
            <person name="Chang H."/>
            <person name="Feng Y."/>
            <person name="Li Z."/>
            <person name="Xue J."/>
            <person name="Cheng D."/>
        </authorList>
    </citation>
    <scope>NUCLEOTIDE SEQUENCE [LARGE SCALE GENOMIC DNA]</scope>
    <source>
        <strain evidence="14 15">BZC3</strain>
    </source>
</reference>
<keyword evidence="4" id="KW-0410">Iron transport</keyword>
<sequence>MTKISFLRHMLTGSACALILAGAAAAQTRNFDVPSGELQGALDAYARQASVQLVYRTEDVRGVRTRGVREAVDAETALRRLLEGTGLTVQRDSSGALAIVRQPVQKTTANDDHASTVDEVVVTGSRLKNVFDAATPVVSMEREALLEGGYMDLAEALTDIPGVEEGSSLANNQSATQANGLSTISLRNLGENRTLTLIDGHRTVSNAGNRNAVSLSSIPEFFVDRVEVTTGGGSAVYGSDAIAGVVNIITERNLNGVRARIVGGTTHDGGGDSIEYSVGAGGRFLDDRLYVMAGATYDRQFKLKATDRQRALQSILYMPASNTIVTPDRSTSIAGGRFVSGRWFYDDSGLRPNMVTAVDGYEDRPEGTLITPRDNLNGAVKFDYAVTDGIKLWGQLLYSNVVTDSTRAPTTFSNTTSFGVNDEFTLGRMSRTLNPFAPAEIKAAASSSGIDFRRRVVEVGPNLIHNERETIRSWVGIEGSLPNDWDWKLTYGYGKFSGEQIRGNTLNLQRVQWALDSERVNGVVQCRSAAARADGCVPLNIFGVGSITPEMANYIRANTFYRPTNRQDTIEGYVSGALFELPAGPVETAFGFESRRDHTQTRTDPLIQSGVASSSFLPEYEGTIKANEVFAEASVPLLADLPFAHRLVLNGAVRVADYNLEAVGTTVSYRAGLQWSPISDLRLRTEYARAQRAPDTSELFSPPRDDADTVADICSGVTADTAGVVAQNCRADSRIAAAIAAAPDGTFRQLNTQIKAPNAGNPNLFEETADTLTVGLVYRPSYLPGFEASVDYYDIKISDVIASLSNSALLLGCYSDASGADNVFCDTITRDEDGQLARILNQEQNLNETRARGVDVAASYRFDLEQWKVPGTFRASVNYSRRLELSTEYDSIDKVELVETVGEVGTAKNEARFGLSWYDDAWSVRWSSRFIGEVVDSLERQQQAVAAGWADPLYLYLDEYWRHDLSVSFKPNINNSNLKIFGTVKNIFNDYGPFLPDGTESGNAYNYSSAYGVIGRAFTLGVQVEF</sequence>
<evidence type="ECO:0000256" key="3">
    <source>
        <dbReference type="ARBA" id="ARBA00022452"/>
    </source>
</evidence>
<keyword evidence="14" id="KW-0675">Receptor</keyword>
<dbReference type="Pfam" id="PF07715">
    <property type="entry name" value="Plug"/>
    <property type="match status" value="1"/>
</dbReference>
<dbReference type="SMART" id="SM00965">
    <property type="entry name" value="STN"/>
    <property type="match status" value="1"/>
</dbReference>
<keyword evidence="4" id="KW-0406">Ion transport</keyword>
<evidence type="ECO:0000256" key="10">
    <source>
        <dbReference type="PROSITE-ProRule" id="PRU01360"/>
    </source>
</evidence>
<feature type="domain" description="Secretin/TonB short N-terminal" evidence="13">
    <location>
        <begin position="51"/>
        <end position="102"/>
    </location>
</feature>
<dbReference type="AlphaFoldDB" id="A0A1Z3LVE4"/>
<keyword evidence="9 10" id="KW-0998">Cell outer membrane</keyword>
<dbReference type="Gene3D" id="3.55.50.30">
    <property type="match status" value="1"/>
</dbReference>
<keyword evidence="5 10" id="KW-0812">Transmembrane</keyword>
<dbReference type="Pfam" id="PF00593">
    <property type="entry name" value="TonB_dep_Rec_b-barrel"/>
    <property type="match status" value="1"/>
</dbReference>
<dbReference type="InterPro" id="IPR012910">
    <property type="entry name" value="Plug_dom"/>
</dbReference>
<feature type="chain" id="PRO_5012554629" evidence="12">
    <location>
        <begin position="27"/>
        <end position="1026"/>
    </location>
</feature>
<evidence type="ECO:0000256" key="8">
    <source>
        <dbReference type="ARBA" id="ARBA00023136"/>
    </source>
</evidence>
<keyword evidence="3 10" id="KW-1134">Transmembrane beta strand</keyword>
<comment type="similarity">
    <text evidence="10 11">Belongs to the TonB-dependent receptor family.</text>
</comment>
<dbReference type="InterPro" id="IPR037066">
    <property type="entry name" value="Plug_dom_sf"/>
</dbReference>
<accession>A0A1Z3LVE4</accession>
<dbReference type="Gene3D" id="2.40.170.20">
    <property type="entry name" value="TonB-dependent receptor, beta-barrel domain"/>
    <property type="match status" value="1"/>
</dbReference>
<evidence type="ECO:0000256" key="5">
    <source>
        <dbReference type="ARBA" id="ARBA00022692"/>
    </source>
</evidence>
<dbReference type="PANTHER" id="PTHR47234:SF2">
    <property type="entry name" value="TONB-DEPENDENT RECEPTOR"/>
    <property type="match status" value="1"/>
</dbReference>
<keyword evidence="12" id="KW-0732">Signal</keyword>
<keyword evidence="7 11" id="KW-0798">TonB box</keyword>
<keyword evidence="2 10" id="KW-0813">Transport</keyword>
<evidence type="ECO:0000256" key="11">
    <source>
        <dbReference type="RuleBase" id="RU003357"/>
    </source>
</evidence>
<dbReference type="RefSeq" id="WP_088410217.1">
    <property type="nucleotide sequence ID" value="NZ_CP021995.1"/>
</dbReference>
<dbReference type="InterPro" id="IPR011662">
    <property type="entry name" value="Secretin/TonB_short_N"/>
</dbReference>
<evidence type="ECO:0000313" key="15">
    <source>
        <dbReference type="Proteomes" id="UP000197024"/>
    </source>
</evidence>
<comment type="subcellular location">
    <subcellularLocation>
        <location evidence="1 10">Cell outer membrane</location>
        <topology evidence="1 10">Multi-pass membrane protein</topology>
    </subcellularLocation>
</comment>
<evidence type="ECO:0000256" key="4">
    <source>
        <dbReference type="ARBA" id="ARBA00022496"/>
    </source>
</evidence>
<reference evidence="14 15" key="2">
    <citation type="submission" date="2017-06" db="EMBL/GenBank/DDBJ databases">
        <authorList>
            <person name="Kim H.J."/>
            <person name="Triplett B.A."/>
        </authorList>
    </citation>
    <scope>NUCLEOTIDE SEQUENCE [LARGE SCALE GENOMIC DNA]</scope>
    <source>
        <strain evidence="14 15">BZC3</strain>
    </source>
</reference>
<organism evidence="14 15">
    <name type="scientific">Brevundimonas diminuta</name>
    <name type="common">Pseudomonas diminuta</name>
    <dbReference type="NCBI Taxonomy" id="293"/>
    <lineage>
        <taxon>Bacteria</taxon>
        <taxon>Pseudomonadati</taxon>
        <taxon>Pseudomonadota</taxon>
        <taxon>Alphaproteobacteria</taxon>
        <taxon>Caulobacterales</taxon>
        <taxon>Caulobacteraceae</taxon>
        <taxon>Brevundimonas</taxon>
    </lineage>
</organism>
<name>A0A1Z3LVE4_BREDI</name>
<keyword evidence="8 10" id="KW-0472">Membrane</keyword>
<dbReference type="GO" id="GO:0009279">
    <property type="term" value="C:cell outer membrane"/>
    <property type="evidence" value="ECO:0007669"/>
    <property type="project" value="UniProtKB-SubCell"/>
</dbReference>
<proteinExistence type="inferred from homology"/>
<evidence type="ECO:0000256" key="9">
    <source>
        <dbReference type="ARBA" id="ARBA00023237"/>
    </source>
</evidence>
<dbReference type="Proteomes" id="UP000197024">
    <property type="component" value="Chromosome"/>
</dbReference>
<evidence type="ECO:0000256" key="12">
    <source>
        <dbReference type="SAM" id="SignalP"/>
    </source>
</evidence>
<dbReference type="InterPro" id="IPR039426">
    <property type="entry name" value="TonB-dep_rcpt-like"/>
</dbReference>
<dbReference type="Gene3D" id="2.170.130.10">
    <property type="entry name" value="TonB-dependent receptor, plug domain"/>
    <property type="match status" value="1"/>
</dbReference>
<evidence type="ECO:0000259" key="13">
    <source>
        <dbReference type="SMART" id="SM00965"/>
    </source>
</evidence>
<dbReference type="InterPro" id="IPR036942">
    <property type="entry name" value="Beta-barrel_TonB_sf"/>
</dbReference>
<evidence type="ECO:0000313" key="14">
    <source>
        <dbReference type="EMBL" id="ASD26188.1"/>
    </source>
</evidence>
<dbReference type="Pfam" id="PF07660">
    <property type="entry name" value="STN"/>
    <property type="match status" value="1"/>
</dbReference>
<evidence type="ECO:0000256" key="6">
    <source>
        <dbReference type="ARBA" id="ARBA00023004"/>
    </source>
</evidence>
<dbReference type="PANTHER" id="PTHR47234">
    <property type="match status" value="1"/>
</dbReference>
<dbReference type="InterPro" id="IPR000531">
    <property type="entry name" value="Beta-barrel_TonB"/>
</dbReference>
<dbReference type="EMBL" id="CP021995">
    <property type="protein sequence ID" value="ASD26188.1"/>
    <property type="molecule type" value="Genomic_DNA"/>
</dbReference>
<dbReference type="SUPFAM" id="SSF56935">
    <property type="entry name" value="Porins"/>
    <property type="match status" value="1"/>
</dbReference>
<evidence type="ECO:0000256" key="7">
    <source>
        <dbReference type="ARBA" id="ARBA00023077"/>
    </source>
</evidence>